<proteinExistence type="evidence at transcript level"/>
<feature type="region of interest" description="Disordered" evidence="5">
    <location>
        <begin position="269"/>
        <end position="293"/>
    </location>
</feature>
<dbReference type="InterPro" id="IPR015943">
    <property type="entry name" value="WD40/YVTN_repeat-like_dom_sf"/>
</dbReference>
<dbReference type="PANTHER" id="PTHR19863:SF11">
    <property type="entry name" value="WD REPEAT-CONTAINING PROTEIN 47-LIKE PROTEIN"/>
    <property type="match status" value="1"/>
</dbReference>
<accession>A0A6F9DXE2</accession>
<name>A0A6F9DXE2_9ASCI</name>
<protein>
    <submittedName>
        <fullName evidence="7">WD repeat-containing protein 47-like</fullName>
    </submittedName>
</protein>
<dbReference type="InterPro" id="IPR057749">
    <property type="entry name" value="WDR47_COR"/>
</dbReference>
<feature type="repeat" description="WD" evidence="3">
    <location>
        <begin position="502"/>
        <end position="543"/>
    </location>
</feature>
<feature type="compositionally biased region" description="Polar residues" evidence="5">
    <location>
        <begin position="329"/>
        <end position="358"/>
    </location>
</feature>
<dbReference type="EMBL" id="LR791846">
    <property type="protein sequence ID" value="CAB3267708.1"/>
    <property type="molecule type" value="mRNA"/>
</dbReference>
<dbReference type="PROSITE" id="PS50082">
    <property type="entry name" value="WD_REPEATS_2"/>
    <property type="match status" value="3"/>
</dbReference>
<evidence type="ECO:0000256" key="5">
    <source>
        <dbReference type="SAM" id="MobiDB-lite"/>
    </source>
</evidence>
<evidence type="ECO:0000313" key="7">
    <source>
        <dbReference type="EMBL" id="CAB3267708.1"/>
    </source>
</evidence>
<dbReference type="InterPro" id="IPR001680">
    <property type="entry name" value="WD40_rpt"/>
</dbReference>
<feature type="repeat" description="WD" evidence="3">
    <location>
        <begin position="735"/>
        <end position="774"/>
    </location>
</feature>
<gene>
    <name evidence="7" type="primary">Wdr47</name>
</gene>
<evidence type="ECO:0000259" key="6">
    <source>
        <dbReference type="Pfam" id="PF25602"/>
    </source>
</evidence>
<dbReference type="PROSITE" id="PS00678">
    <property type="entry name" value="WD_REPEATS_1"/>
    <property type="match status" value="1"/>
</dbReference>
<evidence type="ECO:0000256" key="2">
    <source>
        <dbReference type="ARBA" id="ARBA00022737"/>
    </source>
</evidence>
<feature type="repeat" description="WD" evidence="3">
    <location>
        <begin position="595"/>
        <end position="635"/>
    </location>
</feature>
<dbReference type="SMART" id="SM00320">
    <property type="entry name" value="WD40"/>
    <property type="match status" value="7"/>
</dbReference>
<dbReference type="Pfam" id="PF00400">
    <property type="entry name" value="WD40"/>
    <property type="match status" value="5"/>
</dbReference>
<dbReference type="InterPro" id="IPR006594">
    <property type="entry name" value="LisH"/>
</dbReference>
<dbReference type="InterPro" id="IPR036322">
    <property type="entry name" value="WD40_repeat_dom_sf"/>
</dbReference>
<organism evidence="7">
    <name type="scientific">Phallusia mammillata</name>
    <dbReference type="NCBI Taxonomy" id="59560"/>
    <lineage>
        <taxon>Eukaryota</taxon>
        <taxon>Metazoa</taxon>
        <taxon>Chordata</taxon>
        <taxon>Tunicata</taxon>
        <taxon>Ascidiacea</taxon>
        <taxon>Phlebobranchia</taxon>
        <taxon>Ascidiidae</taxon>
        <taxon>Phallusia</taxon>
    </lineage>
</organism>
<evidence type="ECO:0000256" key="3">
    <source>
        <dbReference type="PROSITE-ProRule" id="PRU00221"/>
    </source>
</evidence>
<evidence type="ECO:0000256" key="4">
    <source>
        <dbReference type="SAM" id="Coils"/>
    </source>
</evidence>
<dbReference type="SUPFAM" id="SSF50978">
    <property type="entry name" value="WD40 repeat-like"/>
    <property type="match status" value="1"/>
</dbReference>
<dbReference type="AlphaFoldDB" id="A0A6F9DXE2"/>
<dbReference type="CDD" id="cd00200">
    <property type="entry name" value="WD40"/>
    <property type="match status" value="1"/>
</dbReference>
<dbReference type="InterPro" id="IPR040067">
    <property type="entry name" value="WDR47"/>
</dbReference>
<reference evidence="7" key="1">
    <citation type="submission" date="2020-04" db="EMBL/GenBank/DDBJ databases">
        <authorList>
            <person name="Neveu A P."/>
        </authorList>
    </citation>
    <scope>NUCLEOTIDE SEQUENCE</scope>
    <source>
        <tissue evidence="7">Whole embryo</tissue>
    </source>
</reference>
<dbReference type="PANTHER" id="PTHR19863">
    <property type="entry name" value="NEMITIN (NEURONAL ENRICHED MAP INTERACTING PROTEIN) HOMOLOG"/>
    <property type="match status" value="1"/>
</dbReference>
<feature type="domain" description="WDR47 cross-over region" evidence="6">
    <location>
        <begin position="179"/>
        <end position="245"/>
    </location>
</feature>
<evidence type="ECO:0000256" key="1">
    <source>
        <dbReference type="ARBA" id="ARBA00022574"/>
    </source>
</evidence>
<dbReference type="PROSITE" id="PS50294">
    <property type="entry name" value="WD_REPEATS_REGION"/>
    <property type="match status" value="3"/>
</dbReference>
<feature type="coiled-coil region" evidence="4">
    <location>
        <begin position="377"/>
        <end position="408"/>
    </location>
</feature>
<feature type="region of interest" description="Disordered" evidence="5">
    <location>
        <begin position="327"/>
        <end position="367"/>
    </location>
</feature>
<dbReference type="Pfam" id="PF25602">
    <property type="entry name" value="WDR47_COR"/>
    <property type="match status" value="1"/>
</dbReference>
<sequence length="774" mass="86905">MDIIIDDSSVVKAIHEYLISRRLFVSADALGKESGIQFTSSFDGDLLMPLKVFAVNGEWDKAKHYLQELFEILDKATQKRILFLFFRQRFCESCFSDEDVSVERALKDIVVEVQSCCSDAECEAMTESIHHYYAKQVNQHTFDTVVLATRLECYHEIAQLIDPILSMARRQQPSLYLNNERLISAIAKGQLYDRCVDYCHRRATSNVSERSDSRCEITCDEFLNSTSAANTDNLILQRLQSVPEDFLFKQPIDKTKLEVKVSSVPLKRHGIIPSPSVSPEKSESSMQQETLEQTIETKPHVSQAWDEATDKPSTNASQQLSQLHQFQHNDSTSMTQNQPPSNAVNVQSPATQPQSQDSNVEHLPDPRDSYADFMAEQAAVRQDRDRVLRQLQQKEEQANIIRQNLQVKQEPVFMEDPQPLMTTNYHQFPLEYVPVEKTEEGSAIRAVAFHPFGHVYAVGSNAQNLKICSMPKQPFNPSLHKQKYQAELGIGLEWTRLLMKRTHVHKGSIYALAWSGDGSMLASCSNDKMIKLFDFSVDSNHLSEPTFELCHHEGVVRDITFVDGFGSGSVLASCGSGNCQVFTYDCQVDTMLHRLTGHVDQILSLYSWNNGMLASTSQDKSLRIWDLKSARCASVLGFGPSSSAPVIPTSVCVDASGRYLVVGRDDNTISVYDLVAGKIAKDFQSHNGEIRSVRFNPVTPNLLLSGSYDGTALVTNIDAVLKQDVVELDSSSFRCHHHNDKIIQCRWHPSGQSFASTSADHSCVLWSQQCGNHM</sequence>
<keyword evidence="1 3" id="KW-0853">WD repeat</keyword>
<keyword evidence="2" id="KW-0677">Repeat</keyword>
<feature type="region of interest" description="Disordered" evidence="5">
    <location>
        <begin position="301"/>
        <end position="320"/>
    </location>
</feature>
<dbReference type="PROSITE" id="PS50896">
    <property type="entry name" value="LISH"/>
    <property type="match status" value="1"/>
</dbReference>
<dbReference type="InterPro" id="IPR019775">
    <property type="entry name" value="WD40_repeat_CS"/>
</dbReference>
<dbReference type="Gene3D" id="2.130.10.10">
    <property type="entry name" value="YVTN repeat-like/Quinoprotein amine dehydrogenase"/>
    <property type="match status" value="2"/>
</dbReference>
<keyword evidence="4" id="KW-0175">Coiled coil</keyword>